<reference evidence="10" key="1">
    <citation type="submission" date="2022-08" db="EMBL/GenBank/DDBJ databases">
        <title>Genome sequencing of akame (Lates japonicus).</title>
        <authorList>
            <person name="Hashiguchi Y."/>
            <person name="Takahashi H."/>
        </authorList>
    </citation>
    <scope>NUCLEOTIDE SEQUENCE</scope>
    <source>
        <strain evidence="10">Kochi</strain>
    </source>
</reference>
<dbReference type="PANTHER" id="PTHR12693:SF3">
    <property type="entry name" value="MENIN"/>
    <property type="match status" value="1"/>
</dbReference>
<dbReference type="GO" id="GO:0006357">
    <property type="term" value="P:regulation of transcription by RNA polymerase II"/>
    <property type="evidence" value="ECO:0007669"/>
    <property type="project" value="TreeGrafter"/>
</dbReference>
<dbReference type="InterPro" id="IPR007747">
    <property type="entry name" value="Menin"/>
</dbReference>
<keyword evidence="4" id="KW-0597">Phosphoprotein</keyword>
<dbReference type="EMBL" id="BRZM01000096">
    <property type="protein sequence ID" value="GLD66643.1"/>
    <property type="molecule type" value="Genomic_DNA"/>
</dbReference>
<dbReference type="GO" id="GO:0035097">
    <property type="term" value="C:histone methyltransferase complex"/>
    <property type="evidence" value="ECO:0007669"/>
    <property type="project" value="TreeGrafter"/>
</dbReference>
<keyword evidence="6" id="KW-0805">Transcription regulation</keyword>
<keyword evidence="11" id="KW-1185">Reference proteome</keyword>
<evidence type="ECO:0000256" key="5">
    <source>
        <dbReference type="ARBA" id="ARBA00022853"/>
    </source>
</evidence>
<accession>A0AAD3N4R4</accession>
<name>A0AAD3N4R4_LATJO</name>
<dbReference type="GO" id="GO:0000403">
    <property type="term" value="F:Y-form DNA binding"/>
    <property type="evidence" value="ECO:0007669"/>
    <property type="project" value="TreeGrafter"/>
</dbReference>
<evidence type="ECO:0000313" key="10">
    <source>
        <dbReference type="EMBL" id="GLD66643.1"/>
    </source>
</evidence>
<dbReference type="AlphaFoldDB" id="A0AAD3N4R4"/>
<evidence type="ECO:0000256" key="8">
    <source>
        <dbReference type="ARBA" id="ARBA00023163"/>
    </source>
</evidence>
<evidence type="ECO:0000313" key="11">
    <source>
        <dbReference type="Proteomes" id="UP001279410"/>
    </source>
</evidence>
<dbReference type="GO" id="GO:0000976">
    <property type="term" value="F:transcription cis-regulatory region binding"/>
    <property type="evidence" value="ECO:0007669"/>
    <property type="project" value="TreeGrafter"/>
</dbReference>
<dbReference type="PANTHER" id="PTHR12693">
    <property type="entry name" value="MENIN"/>
    <property type="match status" value="1"/>
</dbReference>
<keyword evidence="8" id="KW-0804">Transcription</keyword>
<comment type="subcellular location">
    <subcellularLocation>
        <location evidence="1">Nucleus</location>
    </subcellularLocation>
</comment>
<dbReference type="GO" id="GO:0000785">
    <property type="term" value="C:chromatin"/>
    <property type="evidence" value="ECO:0007669"/>
    <property type="project" value="TreeGrafter"/>
</dbReference>
<keyword evidence="5" id="KW-0156">Chromatin regulator</keyword>
<dbReference type="Pfam" id="PF05053">
    <property type="entry name" value="Menin"/>
    <property type="match status" value="1"/>
</dbReference>
<dbReference type="Proteomes" id="UP001279410">
    <property type="component" value="Unassembled WGS sequence"/>
</dbReference>
<organism evidence="10 11">
    <name type="scientific">Lates japonicus</name>
    <name type="common">Japanese lates</name>
    <dbReference type="NCBI Taxonomy" id="270547"/>
    <lineage>
        <taxon>Eukaryota</taxon>
        <taxon>Metazoa</taxon>
        <taxon>Chordata</taxon>
        <taxon>Craniata</taxon>
        <taxon>Vertebrata</taxon>
        <taxon>Euteleostomi</taxon>
        <taxon>Actinopterygii</taxon>
        <taxon>Neopterygii</taxon>
        <taxon>Teleostei</taxon>
        <taxon>Neoteleostei</taxon>
        <taxon>Acanthomorphata</taxon>
        <taxon>Carangaria</taxon>
        <taxon>Carangaria incertae sedis</taxon>
        <taxon>Centropomidae</taxon>
        <taxon>Lates</taxon>
    </lineage>
</organism>
<evidence type="ECO:0000256" key="2">
    <source>
        <dbReference type="ARBA" id="ARBA00021162"/>
    </source>
</evidence>
<dbReference type="GO" id="GO:0008285">
    <property type="term" value="P:negative regulation of cell population proliferation"/>
    <property type="evidence" value="ECO:0007669"/>
    <property type="project" value="TreeGrafter"/>
</dbReference>
<gene>
    <name evidence="10" type="ORF">AKAME5_001802600</name>
</gene>
<dbReference type="GO" id="GO:0003682">
    <property type="term" value="F:chromatin binding"/>
    <property type="evidence" value="ECO:0007669"/>
    <property type="project" value="TreeGrafter"/>
</dbReference>
<proteinExistence type="predicted"/>
<protein>
    <recommendedName>
        <fullName evidence="2">Menin</fullName>
    </recommendedName>
</protein>
<evidence type="ECO:0000256" key="9">
    <source>
        <dbReference type="ARBA" id="ARBA00023242"/>
    </source>
</evidence>
<evidence type="ECO:0000256" key="4">
    <source>
        <dbReference type="ARBA" id="ARBA00022553"/>
    </source>
</evidence>
<comment type="caution">
    <text evidence="10">The sequence shown here is derived from an EMBL/GenBank/DDBJ whole genome shotgun (WGS) entry which is preliminary data.</text>
</comment>
<evidence type="ECO:0000256" key="7">
    <source>
        <dbReference type="ARBA" id="ARBA00023125"/>
    </source>
</evidence>
<keyword evidence="7" id="KW-0238">DNA-binding</keyword>
<evidence type="ECO:0000256" key="1">
    <source>
        <dbReference type="ARBA" id="ARBA00004123"/>
    </source>
</evidence>
<dbReference type="GO" id="GO:0045786">
    <property type="term" value="P:negative regulation of cell cycle"/>
    <property type="evidence" value="ECO:0007669"/>
    <property type="project" value="TreeGrafter"/>
</dbReference>
<keyword evidence="3" id="KW-0678">Repressor</keyword>
<keyword evidence="9" id="KW-0539">Nucleus</keyword>
<evidence type="ECO:0000256" key="3">
    <source>
        <dbReference type="ARBA" id="ARBA00022491"/>
    </source>
</evidence>
<sequence>MEPRAFNSASQWGWVPVSALSERFWLNPMMMQWTVSEDCCRRTSRAKLAVLRAPTPKCDRNMSGLHGFNISFHWTYILTAPRLLQLQQVSIAGRPLANLEDQDPSQAKRALLILKVKAFRGGEFNRYSVASSSNVPAFSSSQDPECFAHLLRFYDGICKWEEEQSTPVLHVAGPTYLVQSL</sequence>
<dbReference type="GO" id="GO:0006325">
    <property type="term" value="P:chromatin organization"/>
    <property type="evidence" value="ECO:0007669"/>
    <property type="project" value="UniProtKB-KW"/>
</dbReference>
<evidence type="ECO:0000256" key="6">
    <source>
        <dbReference type="ARBA" id="ARBA00023015"/>
    </source>
</evidence>